<keyword evidence="3" id="KW-1133">Transmembrane helix</keyword>
<evidence type="ECO:0000256" key="2">
    <source>
        <dbReference type="ARBA" id="ARBA00022692"/>
    </source>
</evidence>
<dbReference type="InterPro" id="IPR051117">
    <property type="entry name" value="TRG_var/const_region"/>
</dbReference>
<dbReference type="Ensembl" id="ENSGEVT00005010568.1">
    <property type="protein sequence ID" value="ENSGEVP00005010083.1"/>
    <property type="gene ID" value="ENSGEVG00005007154.1"/>
</dbReference>
<dbReference type="PANTHER" id="PTHR19256">
    <property type="entry name" value="T-CELL RECEPTOR GAMMA CHAIN"/>
    <property type="match status" value="1"/>
</dbReference>
<evidence type="ECO:0000256" key="1">
    <source>
        <dbReference type="ARBA" id="ARBA00004370"/>
    </source>
</evidence>
<reference evidence="8" key="2">
    <citation type="submission" date="2025-08" db="UniProtKB">
        <authorList>
            <consortium name="Ensembl"/>
        </authorList>
    </citation>
    <scope>IDENTIFICATION</scope>
</reference>
<feature type="domain" description="Ig-like" evidence="7">
    <location>
        <begin position="17"/>
        <end position="97"/>
    </location>
</feature>
<accession>A0A8C4W071</accession>
<keyword evidence="4" id="KW-0472">Membrane</keyword>
<evidence type="ECO:0000313" key="9">
    <source>
        <dbReference type="Proteomes" id="UP000694390"/>
    </source>
</evidence>
<dbReference type="InterPro" id="IPR007110">
    <property type="entry name" value="Ig-like_dom"/>
</dbReference>
<dbReference type="GeneTree" id="ENSGT00940000153143"/>
<dbReference type="SUPFAM" id="SSF48726">
    <property type="entry name" value="Immunoglobulin"/>
    <property type="match status" value="1"/>
</dbReference>
<protein>
    <recommendedName>
        <fullName evidence="7">Ig-like domain-containing protein</fullName>
    </recommendedName>
</protein>
<dbReference type="Pfam" id="PF07686">
    <property type="entry name" value="V-set"/>
    <property type="match status" value="1"/>
</dbReference>
<dbReference type="Gene3D" id="2.60.40.10">
    <property type="entry name" value="Immunoglobulins"/>
    <property type="match status" value="1"/>
</dbReference>
<dbReference type="PROSITE" id="PS50835">
    <property type="entry name" value="IG_LIKE"/>
    <property type="match status" value="1"/>
</dbReference>
<comment type="subcellular location">
    <subcellularLocation>
        <location evidence="1">Membrane</location>
    </subcellularLocation>
</comment>
<dbReference type="OrthoDB" id="8924181at2759"/>
<dbReference type="PANTHER" id="PTHR19256:SF65">
    <property type="entry name" value="T CELL RECEPTOR GAMMA CONSTANT 1-RELATED"/>
    <property type="match status" value="1"/>
</dbReference>
<keyword evidence="6" id="KW-0393">Immunoglobulin domain</keyword>
<evidence type="ECO:0000256" key="5">
    <source>
        <dbReference type="ARBA" id="ARBA00023170"/>
    </source>
</evidence>
<dbReference type="InterPro" id="IPR013783">
    <property type="entry name" value="Ig-like_fold"/>
</dbReference>
<name>A0A8C4W071_9SAUR</name>
<dbReference type="GO" id="GO:0016020">
    <property type="term" value="C:membrane"/>
    <property type="evidence" value="ECO:0007669"/>
    <property type="project" value="UniProtKB-SubCell"/>
</dbReference>
<evidence type="ECO:0000313" key="8">
    <source>
        <dbReference type="Ensembl" id="ENSGEVP00005010083.1"/>
    </source>
</evidence>
<evidence type="ECO:0000256" key="3">
    <source>
        <dbReference type="ARBA" id="ARBA00022989"/>
    </source>
</evidence>
<proteinExistence type="predicted"/>
<evidence type="ECO:0000256" key="4">
    <source>
        <dbReference type="ARBA" id="ARBA00023136"/>
    </source>
</evidence>
<reference evidence="8" key="3">
    <citation type="submission" date="2025-09" db="UniProtKB">
        <authorList>
            <consortium name="Ensembl"/>
        </authorList>
    </citation>
    <scope>IDENTIFICATION</scope>
</reference>
<keyword evidence="2" id="KW-0812">Transmembrane</keyword>
<keyword evidence="9" id="KW-1185">Reference proteome</keyword>
<organism evidence="8 9">
    <name type="scientific">Gopherus evgoodei</name>
    <name type="common">Goodes thornscrub tortoise</name>
    <dbReference type="NCBI Taxonomy" id="1825980"/>
    <lineage>
        <taxon>Eukaryota</taxon>
        <taxon>Metazoa</taxon>
        <taxon>Chordata</taxon>
        <taxon>Craniata</taxon>
        <taxon>Vertebrata</taxon>
        <taxon>Euteleostomi</taxon>
        <taxon>Archelosauria</taxon>
        <taxon>Testudinata</taxon>
        <taxon>Testudines</taxon>
        <taxon>Cryptodira</taxon>
        <taxon>Durocryptodira</taxon>
        <taxon>Testudinoidea</taxon>
        <taxon>Testudinidae</taxon>
        <taxon>Gopherus</taxon>
    </lineage>
</organism>
<evidence type="ECO:0000259" key="7">
    <source>
        <dbReference type="PROSITE" id="PS50835"/>
    </source>
</evidence>
<dbReference type="AlphaFoldDB" id="A0A8C4W071"/>
<keyword evidence="5" id="KW-0675">Receptor</keyword>
<dbReference type="Proteomes" id="UP000694390">
    <property type="component" value="Chromosome 2"/>
</dbReference>
<sequence length="150" mass="16851">CRWIISSSRFLIKSHVGSSAEFTCKVTGGSDSTYIHWYRAPTGGALQRLLYLSYSKPDPSWEAGFSSKKLTAHFQDRSICKLLVHKLENADTGHYYCATWDYTQCSKPPGALHKKTQQQQNHTYHSLGAGLRFHVTGAAELSEHHPQPTL</sequence>
<dbReference type="SMART" id="SM00406">
    <property type="entry name" value="IGv"/>
    <property type="match status" value="1"/>
</dbReference>
<dbReference type="InterPro" id="IPR013106">
    <property type="entry name" value="Ig_V-set"/>
</dbReference>
<dbReference type="InterPro" id="IPR036179">
    <property type="entry name" value="Ig-like_dom_sf"/>
</dbReference>
<evidence type="ECO:0000256" key="6">
    <source>
        <dbReference type="ARBA" id="ARBA00023319"/>
    </source>
</evidence>
<reference evidence="8" key="1">
    <citation type="submission" date="2019-06" db="EMBL/GenBank/DDBJ databases">
        <title>G10K-VGP Goodes thornscrub tortoise genome, primary haplotype.</title>
        <authorList>
            <person name="Murphy B."/>
            <person name="Edwards T."/>
            <person name="Rhie A."/>
            <person name="Koren S."/>
            <person name="Phillippy A."/>
            <person name="Fedrigo O."/>
            <person name="Haase B."/>
            <person name="Mountcastle J."/>
            <person name="Lewin H."/>
            <person name="Damas J."/>
            <person name="Howe K."/>
            <person name="Formenti G."/>
            <person name="Myers G."/>
            <person name="Durbin R."/>
            <person name="Jarvis E.D."/>
        </authorList>
    </citation>
    <scope>NUCLEOTIDE SEQUENCE [LARGE SCALE GENOMIC DNA]</scope>
</reference>